<evidence type="ECO:0000313" key="10">
    <source>
        <dbReference type="RefSeq" id="XP_072818875.1"/>
    </source>
</evidence>
<feature type="compositionally biased region" description="Basic residues" evidence="7">
    <location>
        <begin position="124"/>
        <end position="135"/>
    </location>
</feature>
<keyword evidence="4" id="KW-0969">Cilium</keyword>
<dbReference type="Pfam" id="PF11618">
    <property type="entry name" value="C2-C2_1"/>
    <property type="match status" value="1"/>
</dbReference>
<feature type="compositionally biased region" description="Polar residues" evidence="7">
    <location>
        <begin position="1029"/>
        <end position="1040"/>
    </location>
</feature>
<evidence type="ECO:0000256" key="4">
    <source>
        <dbReference type="ARBA" id="ARBA00023069"/>
    </source>
</evidence>
<evidence type="ECO:0000259" key="8">
    <source>
        <dbReference type="PROSITE" id="PS50004"/>
    </source>
</evidence>
<feature type="compositionally biased region" description="Basic and acidic residues" evidence="7">
    <location>
        <begin position="144"/>
        <end position="153"/>
    </location>
</feature>
<organism evidence="9 10">
    <name type="scientific">Vicugna pacos</name>
    <name type="common">Alpaca</name>
    <name type="synonym">Lama pacos</name>
    <dbReference type="NCBI Taxonomy" id="30538"/>
    <lineage>
        <taxon>Eukaryota</taxon>
        <taxon>Metazoa</taxon>
        <taxon>Chordata</taxon>
        <taxon>Craniata</taxon>
        <taxon>Vertebrata</taxon>
        <taxon>Euteleostomi</taxon>
        <taxon>Mammalia</taxon>
        <taxon>Eutheria</taxon>
        <taxon>Laurasiatheria</taxon>
        <taxon>Artiodactyla</taxon>
        <taxon>Tylopoda</taxon>
        <taxon>Camelidae</taxon>
        <taxon>Vicugna</taxon>
    </lineage>
</organism>
<feature type="region of interest" description="Disordered" evidence="7">
    <location>
        <begin position="78"/>
        <end position="153"/>
    </location>
</feature>
<dbReference type="InterPro" id="IPR000008">
    <property type="entry name" value="C2_dom"/>
</dbReference>
<evidence type="ECO:0000256" key="6">
    <source>
        <dbReference type="SAM" id="Coils"/>
    </source>
</evidence>
<dbReference type="InterPro" id="IPR041091">
    <property type="entry name" value="RPGRIP1_C"/>
</dbReference>
<feature type="coiled-coil region" evidence="6">
    <location>
        <begin position="450"/>
        <end position="534"/>
    </location>
</feature>
<evidence type="ECO:0000256" key="3">
    <source>
        <dbReference type="ARBA" id="ARBA00023054"/>
    </source>
</evidence>
<dbReference type="SMART" id="SM00239">
    <property type="entry name" value="C2"/>
    <property type="match status" value="1"/>
</dbReference>
<reference evidence="10" key="1">
    <citation type="submission" date="2025-08" db="UniProtKB">
        <authorList>
            <consortium name="RefSeq"/>
        </authorList>
    </citation>
    <scope>IDENTIFICATION</scope>
</reference>
<evidence type="ECO:0000256" key="2">
    <source>
        <dbReference type="ARBA" id="ARBA00006042"/>
    </source>
</evidence>
<feature type="coiled-coil region" evidence="6">
    <location>
        <begin position="249"/>
        <end position="418"/>
    </location>
</feature>
<evidence type="ECO:0000256" key="7">
    <source>
        <dbReference type="SAM" id="MobiDB-lite"/>
    </source>
</evidence>
<dbReference type="SUPFAM" id="SSF49562">
    <property type="entry name" value="C2 domain (Calcium/lipid-binding domain, CaLB)"/>
    <property type="match status" value="2"/>
</dbReference>
<feature type="compositionally biased region" description="Basic and acidic residues" evidence="7">
    <location>
        <begin position="882"/>
        <end position="905"/>
    </location>
</feature>
<protein>
    <submittedName>
        <fullName evidence="10">X-linked retinitis pigmentosa GTPase regulator-interacting protein 1 isoform X1</fullName>
    </submittedName>
</protein>
<feature type="region of interest" description="Disordered" evidence="7">
    <location>
        <begin position="880"/>
        <end position="913"/>
    </location>
</feature>
<dbReference type="InterPro" id="IPR021656">
    <property type="entry name" value="C2-C2_1"/>
</dbReference>
<feature type="compositionally biased region" description="Low complexity" evidence="7">
    <location>
        <begin position="108"/>
        <end position="117"/>
    </location>
</feature>
<keyword evidence="3 6" id="KW-0175">Coiled coil</keyword>
<dbReference type="PROSITE" id="PS50004">
    <property type="entry name" value="C2"/>
    <property type="match status" value="1"/>
</dbReference>
<proteinExistence type="inferred from homology"/>
<dbReference type="InterPro" id="IPR031139">
    <property type="entry name" value="RPGRIP1_fam"/>
</dbReference>
<keyword evidence="9" id="KW-1185">Reference proteome</keyword>
<evidence type="ECO:0000256" key="1">
    <source>
        <dbReference type="ARBA" id="ARBA00004138"/>
    </source>
</evidence>
<comment type="subcellular location">
    <subcellularLocation>
        <location evidence="1">Cell projection</location>
        <location evidence="1">Cilium</location>
    </subcellularLocation>
</comment>
<sequence>MDSISPMIPTSKGKNVKTQLPLSRMSREELEDSLFRLRDEHILVKELFWKQQDEIKRMRTALLRLTAAGRDLRPEVATAEQLREPARRRRNAGWRQRPAKHQCPPVHGLQLQLQRLGPPAPRRTQPRVHVGHRQLHTAGAPGAEKPKRESRDRLSYTAPPTFKEHVTSEKARGEIASEPSELAHIMTSSTMEVEEPLKSPEKMWSKDENCEQRSSLECAQKATELRASIKENIQLIQLQKLLRERNTCLAATKAQLTEVQAAYDTLLQKNEGILGAAHDALLSQVNELRAELKEESKKAVSLKSQLEDVSILQITLKEFQERVEDLEKERKLLNDNYDKLLENMLDSSNQSQWSNELVGEQLQQKVSQLQDQLDAELEEKKNILLQLSREKAQNKDLKLEVTNLLQKHKQEVEELQNKDTISQSPNRQSEPATHPVLFQETVQIEPCEPKKQEERKLSQMLRELQVSHAETTLELEKTRDMLILQRKINMCYQEELEATMTKADNENKNHKEKLERLNRLLDLKNSRINQLEEQLKDVAYGTRQLSLCLEPLQAHGDEDTVDISPWHQSENLFELHIHQAFLTSAALAQAGDTQPTTFCTYSFYDFETHCTPLAVGPQPLYDFTSQYAVETDSLFLCYLQGASAQLDLHQAIASEHHTLAAGWICFDRVLETVERVHGSVTLIGAGGEDFGVLEYWMRLRFPIRSSLQAYNKRKKARAYLSANVLGAWEAQEDESRSETCKRQNELRVQIIRCYGLRSRRQLGAQPSPYAMYRFFTFSDHDTTIIPASNNPYFRDQARFPVLMTSDLDQYLRQEALSVYIFDDEDPEPGSYLGHVQVPLLPLAQNKSITGDFNLTDPAGKPNGSVQVHLDWKSCYLPPESFPKPEAKSKKNTKDSLETTTEEKKAAFPPQDQMVSAEIPTETGQYQAKGKLPQVGQIKEREHQVAAYSRRKHGKRTGIQGKNRMEYLSRNILNGNTLQVNYTEWKFSGLKISADGGLKTQQKEEEMISAHSARIQKEALHPVNGKESCEQASEVSEAQTTDSDEIITPVSQKHPKADSEKMCIEIVSLAFYPEAEVMCDESIKQVYVEYRFYDLPLSETETPVSLRKPRAGEEIHFHFSKVIDLDPLEQKGRRQFLFAVLTGQDPERGHLRFTVVSDPMAEEEKECQEVGYAFLELWPVMDSGRDILERELDVVSPEDQSTPIGRLKVSLQAAAALQAIYKEMTGDLFS</sequence>
<dbReference type="CDD" id="cd00030">
    <property type="entry name" value="C2"/>
    <property type="match status" value="1"/>
</dbReference>
<keyword evidence="5" id="KW-0966">Cell projection</keyword>
<name>A0ABM5DD92_VICPA</name>
<evidence type="ECO:0000256" key="5">
    <source>
        <dbReference type="ARBA" id="ARBA00023273"/>
    </source>
</evidence>
<dbReference type="InterPro" id="IPR035892">
    <property type="entry name" value="C2_domain_sf"/>
</dbReference>
<dbReference type="PANTHER" id="PTHR14240:SF3">
    <property type="entry name" value="X-LINKED RETINITIS PIGMENTOSA GTPASE REGULATOR-INTERACTING PROTEIN 1"/>
    <property type="match status" value="1"/>
</dbReference>
<comment type="similarity">
    <text evidence="2">Belongs to the RPGRIP1 family.</text>
</comment>
<feature type="compositionally biased region" description="Basic residues" evidence="7">
    <location>
        <begin position="86"/>
        <end position="100"/>
    </location>
</feature>
<evidence type="ECO:0000313" key="9">
    <source>
        <dbReference type="Proteomes" id="UP001652581"/>
    </source>
</evidence>
<gene>
    <name evidence="10" type="primary">RPGRIP1</name>
</gene>
<dbReference type="Proteomes" id="UP001652581">
    <property type="component" value="Chromosome 6"/>
</dbReference>
<dbReference type="Pfam" id="PF00168">
    <property type="entry name" value="C2"/>
    <property type="match status" value="1"/>
</dbReference>
<accession>A0ABM5DD92</accession>
<dbReference type="GeneID" id="102529837"/>
<dbReference type="PANTHER" id="PTHR14240">
    <property type="entry name" value="RETINITIS PIGMENTOSA GTPASE REGULATOR-INTERACTING PROTEIN"/>
    <property type="match status" value="1"/>
</dbReference>
<feature type="region of interest" description="Disordered" evidence="7">
    <location>
        <begin position="1"/>
        <end position="20"/>
    </location>
</feature>
<dbReference type="Gene3D" id="2.60.40.150">
    <property type="entry name" value="C2 domain"/>
    <property type="match status" value="3"/>
</dbReference>
<dbReference type="RefSeq" id="XP_072818875.1">
    <property type="nucleotide sequence ID" value="XM_072962774.1"/>
</dbReference>
<feature type="region of interest" description="Disordered" evidence="7">
    <location>
        <begin position="1020"/>
        <end position="1051"/>
    </location>
</feature>
<feature type="domain" description="C2" evidence="8">
    <location>
        <begin position="726"/>
        <end position="852"/>
    </location>
</feature>
<dbReference type="Pfam" id="PF18111">
    <property type="entry name" value="RPGR1_C"/>
    <property type="match status" value="1"/>
</dbReference>